<proteinExistence type="predicted"/>
<comment type="caution">
    <text evidence="2">The sequence shown here is derived from an EMBL/GenBank/DDBJ whole genome shotgun (WGS) entry which is preliminary data.</text>
</comment>
<evidence type="ECO:0000313" key="2">
    <source>
        <dbReference type="EMBL" id="RJF98281.1"/>
    </source>
</evidence>
<accession>A0A3A3FVW2</accession>
<keyword evidence="1" id="KW-0732">Signal</keyword>
<dbReference type="Gene3D" id="2.40.128.140">
    <property type="entry name" value="Outer membrane protein"/>
    <property type="match status" value="1"/>
</dbReference>
<dbReference type="AlphaFoldDB" id="A0A3A3FVW2"/>
<name>A0A3A3FVW2_9BURK</name>
<evidence type="ECO:0000256" key="1">
    <source>
        <dbReference type="SAM" id="SignalP"/>
    </source>
</evidence>
<dbReference type="OrthoDB" id="9776275at2"/>
<protein>
    <submittedName>
        <fullName evidence="2">Lipid A deacylase LpxR family protein</fullName>
    </submittedName>
</protein>
<reference evidence="3" key="1">
    <citation type="submission" date="2018-09" db="EMBL/GenBank/DDBJ databases">
        <authorList>
            <person name="Zhu H."/>
        </authorList>
    </citation>
    <scope>NUCLEOTIDE SEQUENCE [LARGE SCALE GENOMIC DNA]</scope>
    <source>
        <strain evidence="3">K1R23-30</strain>
    </source>
</reference>
<organism evidence="2 3">
    <name type="scientific">Noviherbaspirillum saxi</name>
    <dbReference type="NCBI Taxonomy" id="2320863"/>
    <lineage>
        <taxon>Bacteria</taxon>
        <taxon>Pseudomonadati</taxon>
        <taxon>Pseudomonadota</taxon>
        <taxon>Betaproteobacteria</taxon>
        <taxon>Burkholderiales</taxon>
        <taxon>Oxalobacteraceae</taxon>
        <taxon>Noviherbaspirillum</taxon>
    </lineage>
</organism>
<feature type="chain" id="PRO_5017248778" evidence="1">
    <location>
        <begin position="29"/>
        <end position="317"/>
    </location>
</feature>
<dbReference type="RefSeq" id="WP_119768237.1">
    <property type="nucleotide sequence ID" value="NZ_QYUO01000001.1"/>
</dbReference>
<dbReference type="EMBL" id="QYUO01000001">
    <property type="protein sequence ID" value="RJF98281.1"/>
    <property type="molecule type" value="Genomic_DNA"/>
</dbReference>
<evidence type="ECO:0000313" key="3">
    <source>
        <dbReference type="Proteomes" id="UP000265955"/>
    </source>
</evidence>
<gene>
    <name evidence="2" type="ORF">D3871_06960</name>
</gene>
<sequence>MRTNNPAPFLGKLIIAAGLSICAVVARANPVSDFFSGFAQARESGKISHIVGIDNDTLLLNRNDGFYTSGKNYAQIHTVRQVGQTTVFGWRIAQDLYTASDIKLPPAQVGAPDHPYAGWLHGGVFKEVHREDGTYSKTGMDIGCLGPCAGGRWTQTNFHRVIDQPLPQGWSRQVRNEIGVVFHGELAPVSWRAEAFDLTPALHGRFGNIFTDIGAGFTARAGRLNLLPRQPALYGYLHADLKIVGYNATLQGGYFSRNNPHTVDPKRLVGEAEIGFAWNDGTYGARVGLVRKGNEIRGLSNSAGAQNYLHMQFSYTP</sequence>
<feature type="signal peptide" evidence="1">
    <location>
        <begin position="1"/>
        <end position="28"/>
    </location>
</feature>
<keyword evidence="3" id="KW-1185">Reference proteome</keyword>
<dbReference type="Pfam" id="PF09982">
    <property type="entry name" value="LpxR"/>
    <property type="match status" value="1"/>
</dbReference>
<dbReference type="InterPro" id="IPR037107">
    <property type="entry name" value="Put_OMP_sf"/>
</dbReference>
<dbReference type="Proteomes" id="UP000265955">
    <property type="component" value="Unassembled WGS sequence"/>
</dbReference>
<dbReference type="InterPro" id="IPR018707">
    <property type="entry name" value="LpxR"/>
</dbReference>